<evidence type="ECO:0000256" key="2">
    <source>
        <dbReference type="SAM" id="MobiDB-lite"/>
    </source>
</evidence>
<proteinExistence type="inferred from homology"/>
<evidence type="ECO:0000313" key="5">
    <source>
        <dbReference type="Proteomes" id="UP000660262"/>
    </source>
</evidence>
<evidence type="ECO:0000256" key="1">
    <source>
        <dbReference type="ARBA" id="ARBA00007558"/>
    </source>
</evidence>
<dbReference type="PANTHER" id="PTHR12770">
    <property type="entry name" value="RUS1 FAMILY PROTEIN C16ORF58"/>
    <property type="match status" value="1"/>
</dbReference>
<evidence type="ECO:0000259" key="3">
    <source>
        <dbReference type="Pfam" id="PF04884"/>
    </source>
</evidence>
<dbReference type="Proteomes" id="UP000660262">
    <property type="component" value="Unassembled WGS sequence"/>
</dbReference>
<organism evidence="4 5">
    <name type="scientific">Pycnococcus provasolii</name>
    <dbReference type="NCBI Taxonomy" id="41880"/>
    <lineage>
        <taxon>Eukaryota</taxon>
        <taxon>Viridiplantae</taxon>
        <taxon>Chlorophyta</taxon>
        <taxon>Pseudoscourfieldiophyceae</taxon>
        <taxon>Pseudoscourfieldiales</taxon>
        <taxon>Pycnococcaceae</taxon>
        <taxon>Pycnococcus</taxon>
    </lineage>
</organism>
<keyword evidence="5" id="KW-1185">Reference proteome</keyword>
<reference evidence="4" key="1">
    <citation type="submission" date="2020-10" db="EMBL/GenBank/DDBJ databases">
        <title>Unveiling of a novel bifunctional photoreceptor, Dualchrome1, isolated from a cosmopolitan green alga.</title>
        <authorList>
            <person name="Suzuki S."/>
            <person name="Kawachi M."/>
        </authorList>
    </citation>
    <scope>NUCLEOTIDE SEQUENCE</scope>
    <source>
        <strain evidence="4">NIES 2893</strain>
    </source>
</reference>
<sequence length="475" mass="50368">MIMQCDFVHVQLHVSSSTRTYRVTIVETTDDARWGDTVVRRLSTTARGGDGDDDEEEEEENGKNKTSSPSIDRVRRIVRATFLPAGYPNAVSNDYDKWLPWHLASLFARDIIEVLTAQSLVVAVGLGAAPGALPLAAAAKWVLKDGVGSFATLLAGGVAGNRYDEDVRRWWVASSILEDAARILELLTPFAPNKFLVIAGSASLVRAVAVTGRNSLINGAIMRHIGRAENFSDVRAKLEVQGRMLALASLPAGLLLFRAAAAVNAEDTPIGAIVAVVGSYVVLFLGHGYACYKSACALELDTLNRRRLALCAMAFACGDSLPTPSDAALREGVFANRFPLKEVAVACKAGDAARDSSTFDRLAAACVAGAARGGAHIEDVAPFVVGFDEARARSACVCVPPDAPPINVRLGALAAAKLSALIAESNDDMHVVTEASAWAAANESEFEEALRRSGWRSEAVLLGAAPRVRVAVECV</sequence>
<feature type="region of interest" description="Disordered" evidence="2">
    <location>
        <begin position="44"/>
        <end position="70"/>
    </location>
</feature>
<comment type="caution">
    <text evidence="4">The sequence shown here is derived from an EMBL/GenBank/DDBJ whole genome shotgun (WGS) entry which is preliminary data.</text>
</comment>
<dbReference type="AlphaFoldDB" id="A0A830HIQ8"/>
<protein>
    <recommendedName>
        <fullName evidence="3">Protein root UVB sensitive/RUS domain-containing protein</fullName>
    </recommendedName>
</protein>
<evidence type="ECO:0000313" key="4">
    <source>
        <dbReference type="EMBL" id="GHP05481.1"/>
    </source>
</evidence>
<feature type="compositionally biased region" description="Acidic residues" evidence="2">
    <location>
        <begin position="51"/>
        <end position="60"/>
    </location>
</feature>
<dbReference type="PANTHER" id="PTHR12770:SF22">
    <property type="entry name" value="PROTEIN ROOT UVB SENSITIVE 1, CHLOROPLASTIC"/>
    <property type="match status" value="1"/>
</dbReference>
<gene>
    <name evidence="4" type="ORF">PPROV_000423100</name>
</gene>
<accession>A0A830HIQ8</accession>
<name>A0A830HIQ8_9CHLO</name>
<feature type="domain" description="Protein root UVB sensitive/RUS" evidence="3">
    <location>
        <begin position="72"/>
        <end position="315"/>
    </location>
</feature>
<dbReference type="InterPro" id="IPR054549">
    <property type="entry name" value="UVB_sens_RUS_dom"/>
</dbReference>
<dbReference type="EMBL" id="BNJQ01000010">
    <property type="protein sequence ID" value="GHP05481.1"/>
    <property type="molecule type" value="Genomic_DNA"/>
</dbReference>
<dbReference type="Pfam" id="PF04884">
    <property type="entry name" value="UVB_sens_prot"/>
    <property type="match status" value="1"/>
</dbReference>
<dbReference type="OrthoDB" id="364779at2759"/>
<dbReference type="InterPro" id="IPR006968">
    <property type="entry name" value="RUS_fam"/>
</dbReference>
<comment type="similarity">
    <text evidence="1">Belongs to the RUS1 family.</text>
</comment>